<keyword evidence="6" id="KW-1185">Reference proteome</keyword>
<evidence type="ECO:0000313" key="6">
    <source>
        <dbReference type="Proteomes" id="UP000323646"/>
    </source>
</evidence>
<dbReference type="OrthoDB" id="250565at2"/>
<dbReference type="Proteomes" id="UP000323646">
    <property type="component" value="Unassembled WGS sequence"/>
</dbReference>
<dbReference type="GO" id="GO:0030313">
    <property type="term" value="C:cell envelope"/>
    <property type="evidence" value="ECO:0007669"/>
    <property type="project" value="UniProtKB-SubCell"/>
</dbReference>
<dbReference type="Pfam" id="PF25876">
    <property type="entry name" value="HH_MFP_RND"/>
    <property type="match status" value="1"/>
</dbReference>
<dbReference type="Gene3D" id="1.10.287.470">
    <property type="entry name" value="Helix hairpin bin"/>
    <property type="match status" value="1"/>
</dbReference>
<reference evidence="5 6" key="1">
    <citation type="submission" date="2019-08" db="EMBL/GenBank/DDBJ databases">
        <title>Selenomonas sp. mPRGC5 and Selenomonas sp. mPRGC8 isolated from ruminal fluid of dairy goat (Capra hircus).</title>
        <authorList>
            <person name="Poothong S."/>
            <person name="Nuengjamnong C."/>
            <person name="Tanasupawat S."/>
        </authorList>
    </citation>
    <scope>NUCLEOTIDE SEQUENCE [LARGE SCALE GENOMIC DNA]</scope>
    <source>
        <strain evidence="6">mPRGC5</strain>
    </source>
</reference>
<dbReference type="Gene3D" id="2.40.30.170">
    <property type="match status" value="1"/>
</dbReference>
<protein>
    <submittedName>
        <fullName evidence="5">HlyD family secretion protein</fullName>
    </submittedName>
</protein>
<feature type="domain" description="Multidrug resistance protein MdtA-like alpha-helical hairpin" evidence="3">
    <location>
        <begin position="111"/>
        <end position="179"/>
    </location>
</feature>
<dbReference type="InterPro" id="IPR058624">
    <property type="entry name" value="MdtA-like_HH"/>
</dbReference>
<evidence type="ECO:0000313" key="5">
    <source>
        <dbReference type="EMBL" id="TYZ20488.1"/>
    </source>
</evidence>
<dbReference type="PANTHER" id="PTHR32347">
    <property type="entry name" value="EFFLUX SYSTEM COMPONENT YKNX-RELATED"/>
    <property type="match status" value="1"/>
</dbReference>
<dbReference type="InterPro" id="IPR050465">
    <property type="entry name" value="UPF0194_transport"/>
</dbReference>
<dbReference type="InterPro" id="IPR058625">
    <property type="entry name" value="MdtA-like_BSH"/>
</dbReference>
<name>A0A5D6W147_9FIRM</name>
<organism evidence="5 6">
    <name type="scientific">Selenomonas ruminis</name>
    <dbReference type="NCBI Taxonomy" id="2593411"/>
    <lineage>
        <taxon>Bacteria</taxon>
        <taxon>Bacillati</taxon>
        <taxon>Bacillota</taxon>
        <taxon>Negativicutes</taxon>
        <taxon>Selenomonadales</taxon>
        <taxon>Selenomonadaceae</taxon>
        <taxon>Selenomonas</taxon>
    </lineage>
</organism>
<dbReference type="EMBL" id="VTOY01000014">
    <property type="protein sequence ID" value="TYZ20488.1"/>
    <property type="molecule type" value="Genomic_DNA"/>
</dbReference>
<proteinExistence type="predicted"/>
<comment type="caution">
    <text evidence="5">The sequence shown here is derived from an EMBL/GenBank/DDBJ whole genome shotgun (WGS) entry which is preliminary data.</text>
</comment>
<dbReference type="PANTHER" id="PTHR32347:SF23">
    <property type="entry name" value="BLL5650 PROTEIN"/>
    <property type="match status" value="1"/>
</dbReference>
<evidence type="ECO:0000259" key="3">
    <source>
        <dbReference type="Pfam" id="PF25876"/>
    </source>
</evidence>
<evidence type="ECO:0000256" key="2">
    <source>
        <dbReference type="ARBA" id="ARBA00023054"/>
    </source>
</evidence>
<gene>
    <name evidence="5" type="ORF">FZ040_11760</name>
</gene>
<evidence type="ECO:0000256" key="1">
    <source>
        <dbReference type="ARBA" id="ARBA00004196"/>
    </source>
</evidence>
<dbReference type="Pfam" id="PF25917">
    <property type="entry name" value="BSH_RND"/>
    <property type="match status" value="1"/>
</dbReference>
<dbReference type="RefSeq" id="WP_149172164.1">
    <property type="nucleotide sequence ID" value="NZ_VTOY01000014.1"/>
</dbReference>
<comment type="subcellular location">
    <subcellularLocation>
        <location evidence="1">Cell envelope</location>
    </subcellularLocation>
</comment>
<feature type="domain" description="Multidrug resistance protein MdtA-like barrel-sandwich hybrid" evidence="4">
    <location>
        <begin position="38"/>
        <end position="240"/>
    </location>
</feature>
<keyword evidence="2" id="KW-0175">Coiled coil</keyword>
<dbReference type="Gene3D" id="2.40.50.100">
    <property type="match status" value="2"/>
</dbReference>
<accession>A0A5D6W147</accession>
<dbReference type="SUPFAM" id="SSF111369">
    <property type="entry name" value="HlyD-like secretion proteins"/>
    <property type="match status" value="2"/>
</dbReference>
<sequence>MKRIFAVAIVLWLIVLNFGCGRQNSERRVEWGRADAKEIDVNSKIAGRVVELFVKEGDEVKAGQVIARIDKRDLETKKRQCEANIEAIRSQQRQSAAVTVMQSGTAQSALAAARSAQDRAGADLSQAEADYQRYAELVASGAVSRQTYEQFRTKYEVAQAAYQQAVASVRQAQAGLGQTAADEANEAVMAGKLQQAQAALQEVEVSLDETEIRAPFDGVVTEKYVEEGSMISTGTPLIAVQDTSDNWVDLKVPETQLSDYFVGQDVSLIARDGKTKVAGTITDISKKAEFATQRATSERGDASDIISFNVKIQVNDPALRPGMRFRLAGGEK</sequence>
<dbReference type="AlphaFoldDB" id="A0A5D6W147"/>
<evidence type="ECO:0000259" key="4">
    <source>
        <dbReference type="Pfam" id="PF25917"/>
    </source>
</evidence>